<dbReference type="NCBIfam" id="TIGR01640">
    <property type="entry name" value="F_box_assoc_1"/>
    <property type="match status" value="1"/>
</dbReference>
<dbReference type="InterPro" id="IPR017451">
    <property type="entry name" value="F-box-assoc_interact_dom"/>
</dbReference>
<organism evidence="2 3">
    <name type="scientific">Rehmannia glutinosa</name>
    <name type="common">Chinese foxglove</name>
    <dbReference type="NCBI Taxonomy" id="99300"/>
    <lineage>
        <taxon>Eukaryota</taxon>
        <taxon>Viridiplantae</taxon>
        <taxon>Streptophyta</taxon>
        <taxon>Embryophyta</taxon>
        <taxon>Tracheophyta</taxon>
        <taxon>Spermatophyta</taxon>
        <taxon>Magnoliopsida</taxon>
        <taxon>eudicotyledons</taxon>
        <taxon>Gunneridae</taxon>
        <taxon>Pentapetalae</taxon>
        <taxon>asterids</taxon>
        <taxon>lamiids</taxon>
        <taxon>Lamiales</taxon>
        <taxon>Orobanchaceae</taxon>
        <taxon>Rehmannieae</taxon>
        <taxon>Rehmannia</taxon>
    </lineage>
</organism>
<dbReference type="InterPro" id="IPR013187">
    <property type="entry name" value="F-box-assoc_dom_typ3"/>
</dbReference>
<dbReference type="PANTHER" id="PTHR31672:SF13">
    <property type="entry name" value="F-BOX PROTEIN CPR30-LIKE"/>
    <property type="match status" value="1"/>
</dbReference>
<dbReference type="PANTHER" id="PTHR31672">
    <property type="entry name" value="BNACNNG10540D PROTEIN"/>
    <property type="match status" value="1"/>
</dbReference>
<reference evidence="2 3" key="1">
    <citation type="journal article" date="2021" name="Comput. Struct. Biotechnol. J.">
        <title>De novo genome assembly of the potent medicinal plant Rehmannia glutinosa using nanopore technology.</title>
        <authorList>
            <person name="Ma L."/>
            <person name="Dong C."/>
            <person name="Song C."/>
            <person name="Wang X."/>
            <person name="Zheng X."/>
            <person name="Niu Y."/>
            <person name="Chen S."/>
            <person name="Feng W."/>
        </authorList>
    </citation>
    <scope>NUCLEOTIDE SEQUENCE [LARGE SCALE GENOMIC DNA]</scope>
    <source>
        <strain evidence="2">DH-2019</strain>
    </source>
</reference>
<dbReference type="SMART" id="SM00256">
    <property type="entry name" value="FBOX"/>
    <property type="match status" value="1"/>
</dbReference>
<dbReference type="PROSITE" id="PS50181">
    <property type="entry name" value="FBOX"/>
    <property type="match status" value="1"/>
</dbReference>
<dbReference type="CDD" id="cd22157">
    <property type="entry name" value="F-box_AtFBW1-like"/>
    <property type="match status" value="1"/>
</dbReference>
<evidence type="ECO:0000313" key="2">
    <source>
        <dbReference type="EMBL" id="KAK6135610.1"/>
    </source>
</evidence>
<feature type="domain" description="F-box" evidence="1">
    <location>
        <begin position="1"/>
        <end position="44"/>
    </location>
</feature>
<dbReference type="InterPro" id="IPR036047">
    <property type="entry name" value="F-box-like_dom_sf"/>
</dbReference>
<dbReference type="Pfam" id="PF08268">
    <property type="entry name" value="FBA_3"/>
    <property type="match status" value="1"/>
</dbReference>
<dbReference type="SUPFAM" id="SSF81383">
    <property type="entry name" value="F-box domain"/>
    <property type="match status" value="1"/>
</dbReference>
<comment type="caution">
    <text evidence="2">The sequence shown here is derived from an EMBL/GenBank/DDBJ whole genome shotgun (WGS) entry which is preliminary data.</text>
</comment>
<keyword evidence="3" id="KW-1185">Reference proteome</keyword>
<name>A0ABR0VPA4_REHGL</name>
<dbReference type="Proteomes" id="UP001318860">
    <property type="component" value="Unassembled WGS sequence"/>
</dbReference>
<evidence type="ECO:0000259" key="1">
    <source>
        <dbReference type="PROSITE" id="PS50181"/>
    </source>
</evidence>
<evidence type="ECO:0000313" key="3">
    <source>
        <dbReference type="Proteomes" id="UP001318860"/>
    </source>
</evidence>
<dbReference type="Pfam" id="PF00646">
    <property type="entry name" value="F-box"/>
    <property type="match status" value="1"/>
</dbReference>
<proteinExistence type="predicted"/>
<dbReference type="InterPro" id="IPR001810">
    <property type="entry name" value="F-box_dom"/>
</dbReference>
<accession>A0ABR0VPA4</accession>
<sequence length="406" mass="45912">MSDIPSEILLEMLLRLPAKSLFRFRTVCKAWRRIIDDPSFIKSHNNNQHSDTTLFIRTSTGTLYSLSLDSLNYTNGQQTIDVTHVKNVVRQGVPRLPAFPVASCHGLILISHYDIKKIWVIWNPLTGEFHELPQPDIDVRLIGSGLGYDSVSDDYKVVRIDEMCRNGKVVYQTFVYSLKLNSWKMIRDCPCDFSWGSQGVFLNGALHWISWDMIIALDLAVEDYRQLPLPSVRLPVDKRLDALGGCLILSDAYAMKRAWVMKDYGVENSWMDLFSSRERDSMGGLGYLWPIAYLKSKGQLIMQHDSNIICWDIDKSCAKKVTIHGLPDFLSSQICPGSLFRLDDNCCVGGSVAAKRTAGVKRKRKKANTSPDGVWKRPPQGVLRVDVDACFNEKENPHTVGGIVQR</sequence>
<dbReference type="InterPro" id="IPR050796">
    <property type="entry name" value="SCF_F-box_component"/>
</dbReference>
<protein>
    <recommendedName>
        <fullName evidence="1">F-box domain-containing protein</fullName>
    </recommendedName>
</protein>
<dbReference type="EMBL" id="JABTTQ020001087">
    <property type="protein sequence ID" value="KAK6135610.1"/>
    <property type="molecule type" value="Genomic_DNA"/>
</dbReference>
<gene>
    <name evidence="2" type="ORF">DH2020_030658</name>
</gene>
<dbReference type="Gene3D" id="1.20.1280.50">
    <property type="match status" value="1"/>
</dbReference>